<keyword evidence="2" id="KW-1185">Reference proteome</keyword>
<evidence type="ECO:0000313" key="1">
    <source>
        <dbReference type="EMBL" id="KAI3775266.1"/>
    </source>
</evidence>
<gene>
    <name evidence="1" type="ORF">L1987_49837</name>
</gene>
<name>A0ACB9FWD5_9ASTR</name>
<reference evidence="1 2" key="2">
    <citation type="journal article" date="2022" name="Mol. Ecol. Resour.">
        <title>The genomes of chicory, endive, great burdock and yacon provide insights into Asteraceae paleo-polyploidization history and plant inulin production.</title>
        <authorList>
            <person name="Fan W."/>
            <person name="Wang S."/>
            <person name="Wang H."/>
            <person name="Wang A."/>
            <person name="Jiang F."/>
            <person name="Liu H."/>
            <person name="Zhao H."/>
            <person name="Xu D."/>
            <person name="Zhang Y."/>
        </authorList>
    </citation>
    <scope>NUCLEOTIDE SEQUENCE [LARGE SCALE GENOMIC DNA]</scope>
    <source>
        <strain evidence="2">cv. Yunnan</strain>
        <tissue evidence="1">Leaves</tissue>
    </source>
</reference>
<protein>
    <submittedName>
        <fullName evidence="1">Uncharacterized protein</fullName>
    </submittedName>
</protein>
<dbReference type="EMBL" id="CM042033">
    <property type="protein sequence ID" value="KAI3775266.1"/>
    <property type="molecule type" value="Genomic_DNA"/>
</dbReference>
<sequence>MKSEITKESPENPRLYSPWCFFAALPGPLFHDRIRSRVLSLLLRNLLRVFPLGFDELNTATKMEVIGMERL</sequence>
<comment type="caution">
    <text evidence="1">The sequence shown here is derived from an EMBL/GenBank/DDBJ whole genome shotgun (WGS) entry which is preliminary data.</text>
</comment>
<evidence type="ECO:0000313" key="2">
    <source>
        <dbReference type="Proteomes" id="UP001056120"/>
    </source>
</evidence>
<proteinExistence type="predicted"/>
<accession>A0ACB9FWD5</accession>
<dbReference type="Proteomes" id="UP001056120">
    <property type="component" value="Linkage Group LG16"/>
</dbReference>
<organism evidence="1 2">
    <name type="scientific">Smallanthus sonchifolius</name>
    <dbReference type="NCBI Taxonomy" id="185202"/>
    <lineage>
        <taxon>Eukaryota</taxon>
        <taxon>Viridiplantae</taxon>
        <taxon>Streptophyta</taxon>
        <taxon>Embryophyta</taxon>
        <taxon>Tracheophyta</taxon>
        <taxon>Spermatophyta</taxon>
        <taxon>Magnoliopsida</taxon>
        <taxon>eudicotyledons</taxon>
        <taxon>Gunneridae</taxon>
        <taxon>Pentapetalae</taxon>
        <taxon>asterids</taxon>
        <taxon>campanulids</taxon>
        <taxon>Asterales</taxon>
        <taxon>Asteraceae</taxon>
        <taxon>Asteroideae</taxon>
        <taxon>Heliantheae alliance</taxon>
        <taxon>Millerieae</taxon>
        <taxon>Smallanthus</taxon>
    </lineage>
</organism>
<reference evidence="2" key="1">
    <citation type="journal article" date="2022" name="Mol. Ecol. Resour.">
        <title>The genomes of chicory, endive, great burdock and yacon provide insights into Asteraceae palaeo-polyploidization history and plant inulin production.</title>
        <authorList>
            <person name="Fan W."/>
            <person name="Wang S."/>
            <person name="Wang H."/>
            <person name="Wang A."/>
            <person name="Jiang F."/>
            <person name="Liu H."/>
            <person name="Zhao H."/>
            <person name="Xu D."/>
            <person name="Zhang Y."/>
        </authorList>
    </citation>
    <scope>NUCLEOTIDE SEQUENCE [LARGE SCALE GENOMIC DNA]</scope>
    <source>
        <strain evidence="2">cv. Yunnan</strain>
    </source>
</reference>